<dbReference type="AlphaFoldDB" id="A0A4S3MSI3"/>
<evidence type="ECO:0008006" key="3">
    <source>
        <dbReference type="Google" id="ProtNLM"/>
    </source>
</evidence>
<dbReference type="Proteomes" id="UP000309450">
    <property type="component" value="Unassembled WGS sequence"/>
</dbReference>
<organism evidence="1 2">
    <name type="scientific">Aliigemmobacter aestuarii</name>
    <dbReference type="NCBI Taxonomy" id="1445661"/>
    <lineage>
        <taxon>Bacteria</taxon>
        <taxon>Pseudomonadati</taxon>
        <taxon>Pseudomonadota</taxon>
        <taxon>Alphaproteobacteria</taxon>
        <taxon>Rhodobacterales</taxon>
        <taxon>Paracoccaceae</taxon>
        <taxon>Aliigemmobacter</taxon>
    </lineage>
</organism>
<evidence type="ECO:0000313" key="1">
    <source>
        <dbReference type="EMBL" id="THD85530.1"/>
    </source>
</evidence>
<accession>A0A4S3MSI3</accession>
<comment type="caution">
    <text evidence="1">The sequence shown here is derived from an EMBL/GenBank/DDBJ whole genome shotgun (WGS) entry which is preliminary data.</text>
</comment>
<name>A0A4S3MSI3_9RHOB</name>
<dbReference type="EMBL" id="SSND01000001">
    <property type="protein sequence ID" value="THD85530.1"/>
    <property type="molecule type" value="Genomic_DNA"/>
</dbReference>
<reference evidence="1 2" key="1">
    <citation type="submission" date="2019-04" db="EMBL/GenBank/DDBJ databases">
        <title>Draft genome sequence of Gemmobacter aestuarii sp. nov.</title>
        <authorList>
            <person name="Hameed A."/>
            <person name="Lin S.-Y."/>
            <person name="Shahina M."/>
            <person name="Lai W.-A."/>
            <person name="Young C.-C."/>
        </authorList>
    </citation>
    <scope>NUCLEOTIDE SEQUENCE [LARGE SCALE GENOMIC DNA]</scope>
    <source>
        <strain evidence="1 2">CC-PW-75</strain>
    </source>
</reference>
<evidence type="ECO:0000313" key="2">
    <source>
        <dbReference type="Proteomes" id="UP000309450"/>
    </source>
</evidence>
<sequence>MRDPVATTDALLSDLARAARQGDLTTLAQRLPELEAAGAMLAAVPDRAALDALRARAAALAPVLAATAEGVKAALARLHEIRAARSGLSVYTPEGRQTLAADGLRNRGRY</sequence>
<proteinExistence type="predicted"/>
<keyword evidence="2" id="KW-1185">Reference proteome</keyword>
<gene>
    <name evidence="1" type="ORF">E7811_07505</name>
</gene>
<protein>
    <recommendedName>
        <fullName evidence="3">Flagellar protein FlgN</fullName>
    </recommendedName>
</protein>
<dbReference type="RefSeq" id="WP_136393902.1">
    <property type="nucleotide sequence ID" value="NZ_SSND01000001.1"/>
</dbReference>